<proteinExistence type="predicted"/>
<sequence>MKTALVCKKHVYNVRFVIDKHSQLYYCPKCRKNQSRKKQTYVFFTDPGHGWLRVKLAELVALGVADKISKFSYTNGDYAYLEEDCDADIFIQAKFGSDVSFAELERQGVLKNHHAENAAIREYDSYQVV</sequence>
<accession>A0A0F8YDJ6</accession>
<gene>
    <name evidence="1" type="ORF">LCGC14_2833350</name>
</gene>
<comment type="caution">
    <text evidence="1">The sequence shown here is derived from an EMBL/GenBank/DDBJ whole genome shotgun (WGS) entry which is preliminary data.</text>
</comment>
<reference evidence="1" key="1">
    <citation type="journal article" date="2015" name="Nature">
        <title>Complex archaea that bridge the gap between prokaryotes and eukaryotes.</title>
        <authorList>
            <person name="Spang A."/>
            <person name="Saw J.H."/>
            <person name="Jorgensen S.L."/>
            <person name="Zaremba-Niedzwiedzka K."/>
            <person name="Martijn J."/>
            <person name="Lind A.E."/>
            <person name="van Eijk R."/>
            <person name="Schleper C."/>
            <person name="Guy L."/>
            <person name="Ettema T.J."/>
        </authorList>
    </citation>
    <scope>NUCLEOTIDE SEQUENCE</scope>
</reference>
<dbReference type="EMBL" id="LAZR01054017">
    <property type="protein sequence ID" value="KKK79453.1"/>
    <property type="molecule type" value="Genomic_DNA"/>
</dbReference>
<dbReference type="AlphaFoldDB" id="A0A0F8YDJ6"/>
<name>A0A0F8YDJ6_9ZZZZ</name>
<organism evidence="1">
    <name type="scientific">marine sediment metagenome</name>
    <dbReference type="NCBI Taxonomy" id="412755"/>
    <lineage>
        <taxon>unclassified sequences</taxon>
        <taxon>metagenomes</taxon>
        <taxon>ecological metagenomes</taxon>
    </lineage>
</organism>
<protein>
    <submittedName>
        <fullName evidence="1">Uncharacterized protein</fullName>
    </submittedName>
</protein>
<evidence type="ECO:0000313" key="1">
    <source>
        <dbReference type="EMBL" id="KKK79453.1"/>
    </source>
</evidence>